<dbReference type="Gene3D" id="3.40.190.170">
    <property type="entry name" value="Bacterial extracellular solute-binding protein, family 7"/>
    <property type="match status" value="1"/>
</dbReference>
<protein>
    <submittedName>
        <fullName evidence="3">TRAP dicarboxylate transporter, DctP subunit</fullName>
    </submittedName>
</protein>
<dbReference type="NCBIfam" id="NF037995">
    <property type="entry name" value="TRAP_S1"/>
    <property type="match status" value="1"/>
</dbReference>
<sequence length="340" mass="37973">MKKLKRLTALMLSFALIAAAAFVVSGCSGSAFSGKRIVRISHSQSETHPDHIGLLAFEEYVESRLGDKYDIQIFPNEILGASVKAIELVQTGAIDYCVASTGNLETFDDIYQIFSIPYLFNSEEHYHSIMENDEMMKGIFTSTDASGFEAVTWLDAGVRNFYATTPIRTPDDLKGKKIRVQQSPTNVKMMEAFGASATPMSFGEVYTAIQQNVINGAENNELALTNNKHGEVAKYYSYNEHQMVPDMLIANLKFLQDLPPEERQVFDEAAEVCNRAERESWSDAVEEAKDIAKGMGVEFLEVDVTAFREKVLPLHKEILNENPKLRPIYDAIQKEAGSND</sequence>
<keyword evidence="4" id="KW-1185">Reference proteome</keyword>
<proteinExistence type="predicted"/>
<dbReference type="GO" id="GO:0030288">
    <property type="term" value="C:outer membrane-bounded periplasmic space"/>
    <property type="evidence" value="ECO:0007669"/>
    <property type="project" value="InterPro"/>
</dbReference>
<dbReference type="InterPro" id="IPR038404">
    <property type="entry name" value="TRAP_DctP_sf"/>
</dbReference>
<name>A0A2K9P3K1_9FIRM</name>
<dbReference type="InterPro" id="IPR004682">
    <property type="entry name" value="TRAP_DctP"/>
</dbReference>
<evidence type="ECO:0000313" key="3">
    <source>
        <dbReference type="EMBL" id="AUO19826.1"/>
    </source>
</evidence>
<gene>
    <name evidence="3" type="ORF">B9O19_01670</name>
</gene>
<dbReference type="SUPFAM" id="SSF53850">
    <property type="entry name" value="Periplasmic binding protein-like II"/>
    <property type="match status" value="1"/>
</dbReference>
<evidence type="ECO:0000256" key="1">
    <source>
        <dbReference type="ARBA" id="ARBA00022729"/>
    </source>
</evidence>
<dbReference type="AlphaFoldDB" id="A0A2K9P3K1"/>
<accession>A0A2K9P3K1</accession>
<dbReference type="PANTHER" id="PTHR33376:SF2">
    <property type="entry name" value="DICARBOXYLATE-BINDING PERIPLASMIC PROTEIN"/>
    <property type="match status" value="1"/>
</dbReference>
<dbReference type="GO" id="GO:0030246">
    <property type="term" value="F:carbohydrate binding"/>
    <property type="evidence" value="ECO:0007669"/>
    <property type="project" value="TreeGrafter"/>
</dbReference>
<dbReference type="OrthoDB" id="9815946at2"/>
<keyword evidence="1 2" id="KW-0732">Signal</keyword>
<dbReference type="EMBL" id="CP020991">
    <property type="protein sequence ID" value="AUO19826.1"/>
    <property type="molecule type" value="Genomic_DNA"/>
</dbReference>
<reference evidence="3 4" key="1">
    <citation type="submission" date="2017-04" db="EMBL/GenBank/DDBJ databases">
        <title>Monoglobus pectinilyticus 14 draft genome.</title>
        <authorList>
            <person name="Kim C."/>
            <person name="Rosendale D.I."/>
            <person name="Kelly W.J."/>
            <person name="Tannock G.W."/>
            <person name="Patchett M.L."/>
            <person name="Jordens J.Z."/>
        </authorList>
    </citation>
    <scope>NUCLEOTIDE SEQUENCE [LARGE SCALE GENOMIC DNA]</scope>
    <source>
        <strain evidence="3 4">14</strain>
    </source>
</reference>
<dbReference type="GeneID" id="98063059"/>
<dbReference type="PIRSF" id="PIRSF006470">
    <property type="entry name" value="DctB"/>
    <property type="match status" value="1"/>
</dbReference>
<dbReference type="InterPro" id="IPR018389">
    <property type="entry name" value="DctP_fam"/>
</dbReference>
<dbReference type="Pfam" id="PF03480">
    <property type="entry name" value="DctP"/>
    <property type="match status" value="1"/>
</dbReference>
<evidence type="ECO:0000256" key="2">
    <source>
        <dbReference type="SAM" id="SignalP"/>
    </source>
</evidence>
<dbReference type="PROSITE" id="PS51257">
    <property type="entry name" value="PROKAR_LIPOPROTEIN"/>
    <property type="match status" value="1"/>
</dbReference>
<feature type="chain" id="PRO_5039464070" evidence="2">
    <location>
        <begin position="21"/>
        <end position="340"/>
    </location>
</feature>
<dbReference type="PANTHER" id="PTHR33376">
    <property type="match status" value="1"/>
</dbReference>
<organism evidence="3 4">
    <name type="scientific">Monoglobus pectinilyticus</name>
    <dbReference type="NCBI Taxonomy" id="1981510"/>
    <lineage>
        <taxon>Bacteria</taxon>
        <taxon>Bacillati</taxon>
        <taxon>Bacillota</taxon>
        <taxon>Clostridia</taxon>
        <taxon>Monoglobales</taxon>
        <taxon>Monoglobaceae</taxon>
        <taxon>Monoglobus</taxon>
    </lineage>
</organism>
<dbReference type="RefSeq" id="WP_102365998.1">
    <property type="nucleotide sequence ID" value="NZ_CP020991.1"/>
</dbReference>
<dbReference type="NCBIfam" id="TIGR00787">
    <property type="entry name" value="dctP"/>
    <property type="match status" value="1"/>
</dbReference>
<dbReference type="Proteomes" id="UP000235589">
    <property type="component" value="Chromosome"/>
</dbReference>
<dbReference type="CDD" id="cd13671">
    <property type="entry name" value="PBP2_TRAP_SBP_like_3"/>
    <property type="match status" value="1"/>
</dbReference>
<feature type="signal peptide" evidence="2">
    <location>
        <begin position="1"/>
        <end position="20"/>
    </location>
</feature>
<dbReference type="KEGG" id="mpec:B9O19_01670"/>
<evidence type="ECO:0000313" key="4">
    <source>
        <dbReference type="Proteomes" id="UP000235589"/>
    </source>
</evidence>
<dbReference type="GO" id="GO:0055085">
    <property type="term" value="P:transmembrane transport"/>
    <property type="evidence" value="ECO:0007669"/>
    <property type="project" value="InterPro"/>
</dbReference>